<dbReference type="OrthoDB" id="9799367at2"/>
<dbReference type="Pfam" id="PF03625">
    <property type="entry name" value="DUF302"/>
    <property type="match status" value="1"/>
</dbReference>
<name>A0A5S3PIX8_9RHOB</name>
<comment type="caution">
    <text evidence="3">The sequence shown here is derived from an EMBL/GenBank/DDBJ whole genome shotgun (WGS) entry which is preliminary data.</text>
</comment>
<feature type="chain" id="PRO_5024408593" evidence="1">
    <location>
        <begin position="22"/>
        <end position="149"/>
    </location>
</feature>
<keyword evidence="4" id="KW-1185">Reference proteome</keyword>
<accession>A0A5S3PIX8</accession>
<feature type="domain" description="DUF302" evidence="2">
    <location>
        <begin position="54"/>
        <end position="116"/>
    </location>
</feature>
<dbReference type="Gene3D" id="3.30.310.70">
    <property type="entry name" value="TT1751-like domain"/>
    <property type="match status" value="1"/>
</dbReference>
<keyword evidence="1" id="KW-0732">Signal</keyword>
<dbReference type="InterPro" id="IPR005180">
    <property type="entry name" value="DUF302"/>
</dbReference>
<dbReference type="PANTHER" id="PTHR38342:SF2">
    <property type="entry name" value="INNER MEMBRANE OR EXPORTED"/>
    <property type="match status" value="1"/>
</dbReference>
<dbReference type="CDD" id="cd14797">
    <property type="entry name" value="DUF302"/>
    <property type="match status" value="1"/>
</dbReference>
<evidence type="ECO:0000256" key="1">
    <source>
        <dbReference type="SAM" id="SignalP"/>
    </source>
</evidence>
<dbReference type="EMBL" id="VANS01000001">
    <property type="protein sequence ID" value="TMM54251.1"/>
    <property type="molecule type" value="Genomic_DNA"/>
</dbReference>
<dbReference type="RefSeq" id="WP_138660425.1">
    <property type="nucleotide sequence ID" value="NZ_VANS01000001.1"/>
</dbReference>
<evidence type="ECO:0000313" key="4">
    <source>
        <dbReference type="Proteomes" id="UP000309550"/>
    </source>
</evidence>
<feature type="signal peptide" evidence="1">
    <location>
        <begin position="1"/>
        <end position="21"/>
    </location>
</feature>
<organism evidence="3 4">
    <name type="scientific">Sulfitobacter sabulilitoris</name>
    <dbReference type="NCBI Taxonomy" id="2562655"/>
    <lineage>
        <taxon>Bacteria</taxon>
        <taxon>Pseudomonadati</taxon>
        <taxon>Pseudomonadota</taxon>
        <taxon>Alphaproteobacteria</taxon>
        <taxon>Rhodobacterales</taxon>
        <taxon>Roseobacteraceae</taxon>
        <taxon>Sulfitobacter</taxon>
    </lineage>
</organism>
<dbReference type="AlphaFoldDB" id="A0A5S3PIX8"/>
<proteinExistence type="predicted"/>
<reference evidence="3 4" key="1">
    <citation type="submission" date="2019-05" db="EMBL/GenBank/DDBJ databases">
        <title>Sulfitobacter sabulilitoris sp. nov., isolated from a marine sand.</title>
        <authorList>
            <person name="Yoon J.-H."/>
        </authorList>
    </citation>
    <scope>NUCLEOTIDE SEQUENCE [LARGE SCALE GENOMIC DNA]</scope>
    <source>
        <strain evidence="3 4">HSMS-29</strain>
    </source>
</reference>
<gene>
    <name evidence="3" type="ORF">FDT80_01235</name>
</gene>
<evidence type="ECO:0000313" key="3">
    <source>
        <dbReference type="EMBL" id="TMM54251.1"/>
    </source>
</evidence>
<dbReference type="Proteomes" id="UP000309550">
    <property type="component" value="Unassembled WGS sequence"/>
</dbReference>
<dbReference type="InterPro" id="IPR035923">
    <property type="entry name" value="TT1751-like_sf"/>
</dbReference>
<sequence>MLTRTALAAALGVALVTPATAEMIHKTSPHSVTATMDRLEAAATDAGATVFARIDHAAGAQQAGSDLRPTEVLIFGNPALGTPAMREAQTAGLDLPLRVLAFADAQGAVHLVYRDPANLAAAHGLPGDAEYIAKMTGALSKLTDAAIAE</sequence>
<dbReference type="PANTHER" id="PTHR38342">
    <property type="entry name" value="SLR5037 PROTEIN"/>
    <property type="match status" value="1"/>
</dbReference>
<dbReference type="SUPFAM" id="SSF103247">
    <property type="entry name" value="TT1751-like"/>
    <property type="match status" value="1"/>
</dbReference>
<evidence type="ECO:0000259" key="2">
    <source>
        <dbReference type="Pfam" id="PF03625"/>
    </source>
</evidence>
<protein>
    <submittedName>
        <fullName evidence="3">DUF302 domain-containing protein</fullName>
    </submittedName>
</protein>